<dbReference type="GO" id="GO:0003924">
    <property type="term" value="F:GTPase activity"/>
    <property type="evidence" value="ECO:0007669"/>
    <property type="project" value="InterPro"/>
</dbReference>
<feature type="region of interest" description="Disordered" evidence="11">
    <location>
        <begin position="676"/>
        <end position="703"/>
    </location>
</feature>
<feature type="compositionally biased region" description="Low complexity" evidence="11">
    <location>
        <begin position="485"/>
        <end position="498"/>
    </location>
</feature>
<dbReference type="NCBIfam" id="TIGR00231">
    <property type="entry name" value="small_GTP"/>
    <property type="match status" value="1"/>
</dbReference>
<dbReference type="CDD" id="cd11875">
    <property type="entry name" value="SH3_CD2AP-like_3"/>
    <property type="match status" value="1"/>
</dbReference>
<dbReference type="AlphaFoldDB" id="A0A6J3KNL2"/>
<evidence type="ECO:0000313" key="14">
    <source>
        <dbReference type="RefSeq" id="XP_033354640.1"/>
    </source>
</evidence>
<evidence type="ECO:0000256" key="1">
    <source>
        <dbReference type="ARBA" id="ARBA00006270"/>
    </source>
</evidence>
<feature type="region of interest" description="Disordered" evidence="11">
    <location>
        <begin position="555"/>
        <end position="592"/>
    </location>
</feature>
<dbReference type="InterPro" id="IPR027417">
    <property type="entry name" value="P-loop_NTPase"/>
</dbReference>
<keyword evidence="13" id="KW-1185">Reference proteome</keyword>
<dbReference type="Gene3D" id="3.40.50.300">
    <property type="entry name" value="P-loop containing nucleotide triphosphate hydrolases"/>
    <property type="match status" value="1"/>
</dbReference>
<accession>A0A6J3KNL2</accession>
<dbReference type="CDD" id="cd00154">
    <property type="entry name" value="Rab"/>
    <property type="match status" value="1"/>
</dbReference>
<dbReference type="GeneID" id="117236092"/>
<keyword evidence="5" id="KW-0449">Lipoprotein</keyword>
<name>A0A6J3KNL2_9HYME</name>
<dbReference type="SMART" id="SM00176">
    <property type="entry name" value="RAN"/>
    <property type="match status" value="1"/>
</dbReference>
<feature type="domain" description="SH3" evidence="12">
    <location>
        <begin position="305"/>
        <end position="364"/>
    </location>
</feature>
<dbReference type="InterPro" id="IPR001452">
    <property type="entry name" value="SH3_domain"/>
</dbReference>
<dbReference type="Pfam" id="PF00018">
    <property type="entry name" value="SH3_1"/>
    <property type="match status" value="1"/>
</dbReference>
<feature type="compositionally biased region" description="Basic residues" evidence="11">
    <location>
        <begin position="563"/>
        <end position="579"/>
    </location>
</feature>
<dbReference type="InterPro" id="IPR001806">
    <property type="entry name" value="Small_GTPase"/>
</dbReference>
<evidence type="ECO:0000256" key="5">
    <source>
        <dbReference type="ARBA" id="ARBA00023288"/>
    </source>
</evidence>
<dbReference type="Pfam" id="PF00071">
    <property type="entry name" value="Ras"/>
    <property type="match status" value="1"/>
</dbReference>
<dbReference type="FunFam" id="2.30.30.40:FF:000072">
    <property type="entry name" value="Unconventional Myosin IB"/>
    <property type="match status" value="1"/>
</dbReference>
<feature type="region of interest" description="Disordered" evidence="11">
    <location>
        <begin position="485"/>
        <end position="512"/>
    </location>
</feature>
<protein>
    <recommendedName>
        <fullName evidence="8">Ras-related protein Rab-1</fullName>
    </recommendedName>
    <alternativeName>
        <fullName evidence="9">Small GTP-binding protein rab1</fullName>
    </alternativeName>
</protein>
<dbReference type="Pfam" id="PF14604">
    <property type="entry name" value="SH3_9"/>
    <property type="match status" value="2"/>
</dbReference>
<dbReference type="Gene3D" id="2.30.30.40">
    <property type="entry name" value="SH3 Domains"/>
    <property type="match status" value="3"/>
</dbReference>
<proteinExistence type="inferred from homology"/>
<evidence type="ECO:0000256" key="4">
    <source>
        <dbReference type="ARBA" id="ARBA00023134"/>
    </source>
</evidence>
<evidence type="ECO:0000259" key="12">
    <source>
        <dbReference type="PROSITE" id="PS50002"/>
    </source>
</evidence>
<feature type="compositionally biased region" description="Low complexity" evidence="11">
    <location>
        <begin position="580"/>
        <end position="591"/>
    </location>
</feature>
<feature type="domain" description="SH3" evidence="12">
    <location>
        <begin position="214"/>
        <end position="273"/>
    </location>
</feature>
<evidence type="ECO:0000256" key="9">
    <source>
        <dbReference type="ARBA" id="ARBA00081865"/>
    </source>
</evidence>
<dbReference type="PROSITE" id="PS51421">
    <property type="entry name" value="RAS"/>
    <property type="match status" value="1"/>
</dbReference>
<keyword evidence="2 10" id="KW-0728">SH3 domain</keyword>
<evidence type="ECO:0000256" key="11">
    <source>
        <dbReference type="SAM" id="MobiDB-lite"/>
    </source>
</evidence>
<reference evidence="14" key="1">
    <citation type="submission" date="2025-08" db="UniProtKB">
        <authorList>
            <consortium name="RefSeq"/>
        </authorList>
    </citation>
    <scope>IDENTIFICATION</scope>
    <source>
        <tissue evidence="14">Muscle</tissue>
    </source>
</reference>
<evidence type="ECO:0000256" key="7">
    <source>
        <dbReference type="ARBA" id="ARBA00053444"/>
    </source>
</evidence>
<dbReference type="PRINTS" id="PR00452">
    <property type="entry name" value="SH3DOMAIN"/>
</dbReference>
<feature type="domain" description="SH3" evidence="12">
    <location>
        <begin position="374"/>
        <end position="435"/>
    </location>
</feature>
<dbReference type="SUPFAM" id="SSF52540">
    <property type="entry name" value="P-loop containing nucleoside triphosphate hydrolases"/>
    <property type="match status" value="1"/>
</dbReference>
<evidence type="ECO:0000256" key="10">
    <source>
        <dbReference type="PROSITE-ProRule" id="PRU00192"/>
    </source>
</evidence>
<dbReference type="PROSITE" id="PS51419">
    <property type="entry name" value="RAB"/>
    <property type="match status" value="1"/>
</dbReference>
<dbReference type="FunFam" id="3.40.50.300:FF:001018">
    <property type="entry name" value="Rab family GTPase"/>
    <property type="match status" value="1"/>
</dbReference>
<dbReference type="PRINTS" id="PR00449">
    <property type="entry name" value="RASTRNSFRMNG"/>
</dbReference>
<dbReference type="InterPro" id="IPR050305">
    <property type="entry name" value="Small_GTPase_Rab"/>
</dbReference>
<organism evidence="13 14">
    <name type="scientific">Bombus vosnesenskii</name>
    <dbReference type="NCBI Taxonomy" id="207650"/>
    <lineage>
        <taxon>Eukaryota</taxon>
        <taxon>Metazoa</taxon>
        <taxon>Ecdysozoa</taxon>
        <taxon>Arthropoda</taxon>
        <taxon>Hexapoda</taxon>
        <taxon>Insecta</taxon>
        <taxon>Pterygota</taxon>
        <taxon>Neoptera</taxon>
        <taxon>Endopterygota</taxon>
        <taxon>Hymenoptera</taxon>
        <taxon>Apocrita</taxon>
        <taxon>Aculeata</taxon>
        <taxon>Apoidea</taxon>
        <taxon>Anthophila</taxon>
        <taxon>Apidae</taxon>
        <taxon>Bombus</taxon>
        <taxon>Pyrobombus</taxon>
    </lineage>
</organism>
<keyword evidence="6" id="KW-0636">Prenylation</keyword>
<feature type="compositionally biased region" description="Gly residues" evidence="11">
    <location>
        <begin position="280"/>
        <end position="289"/>
    </location>
</feature>
<dbReference type="Proteomes" id="UP000504631">
    <property type="component" value="Unplaced"/>
</dbReference>
<dbReference type="SMART" id="SM00175">
    <property type="entry name" value="RAB"/>
    <property type="match status" value="1"/>
</dbReference>
<dbReference type="RefSeq" id="XP_033354640.1">
    <property type="nucleotide sequence ID" value="XM_033498749.1"/>
</dbReference>
<dbReference type="CDD" id="cd11873">
    <property type="entry name" value="SH3_CD2AP-like_1"/>
    <property type="match status" value="1"/>
</dbReference>
<dbReference type="SMART" id="SM00173">
    <property type="entry name" value="RAS"/>
    <property type="match status" value="1"/>
</dbReference>
<dbReference type="SMART" id="SM00326">
    <property type="entry name" value="SH3"/>
    <property type="match status" value="3"/>
</dbReference>
<feature type="compositionally biased region" description="Basic and acidic residues" evidence="11">
    <location>
        <begin position="676"/>
        <end position="686"/>
    </location>
</feature>
<dbReference type="KEGG" id="bvk:117236092"/>
<dbReference type="InterPro" id="IPR005225">
    <property type="entry name" value="Small_GTP-bd"/>
</dbReference>
<feature type="region of interest" description="Disordered" evidence="11">
    <location>
        <begin position="278"/>
        <end position="302"/>
    </location>
</feature>
<evidence type="ECO:0000256" key="6">
    <source>
        <dbReference type="ARBA" id="ARBA00023289"/>
    </source>
</evidence>
<evidence type="ECO:0000256" key="2">
    <source>
        <dbReference type="ARBA" id="ARBA00022443"/>
    </source>
</evidence>
<dbReference type="SMART" id="SM00174">
    <property type="entry name" value="RHO"/>
    <property type="match status" value="1"/>
</dbReference>
<comment type="function">
    <text evidence="7">Protein transport. Probably involved in vesicular traffic from ER to Golgi.</text>
</comment>
<comment type="similarity">
    <text evidence="1">Belongs to the small GTPase superfamily. Rab family.</text>
</comment>
<dbReference type="GO" id="GO:0016192">
    <property type="term" value="P:vesicle-mediated transport"/>
    <property type="evidence" value="ECO:0007669"/>
    <property type="project" value="UniProtKB-ARBA"/>
</dbReference>
<sequence length="754" mass="83836">MALDFAATYKVLVLGDSNVGKTCIVHRYCDERYYDTYISTIGIDFKQKIINLDGTPIKLQIWDTAGQERFRALTTAYYRGAMGILLMYDVTSLESFNHLSYWLRNIQENASPDVVKVVAANKCDVTAHRAVDAERGQKIAENFDMPFFEVSCKENINIEEAFLTLARRIREQRGRRASLFEASEREGANNIVMSDERSHVSVSVSVPSAEPWRIKNMEAIVEYNYEAQEPDELTLKKGDVITEIKVMLGGWWEGTLRDKRGMFPDNFVKVLEPLSSGTVGSTGSGGSEGAGSTKSEDVSLKNGGSKRRFCKVLFNYEPCNKDELTLVPQDSIEFLGEVEEGWWRGRLKGRVGVFPSNFVSPPVYEESDKHKDQESRRLCKVLFPYEAANIDELTLNEGDIITLLSTNASDKGWWIGELNGQVGLFPDNFVEVINVPSDHQDHEQKLKASMKSITKHSHQIKKNGKVHTRKSLDVKDLHADVTKKTISTGASSTTSTSPGIGGSGGERKNISGHSITSNLKRLVADVGTNNGNGNTNIALGEELDGVERGEGAPLSHLTASRAKAPHRRPPSSQRLRRHVTGPPITTTTTTPEDNLANGNADIILEQLREEEPEGLAAKARRKAPWVEELKLNQLERRKIVSVDRIDKSEEKKERPSSRVLTTTNVADCINKLEGESEESRLKDKSQSQKCDTSSHIEQISSTPGTPPAYVPFALYNQLLERVVALEEKQAMLQQTMGQILEQFVPPVSSINSPD</sequence>
<dbReference type="PROSITE" id="PS50002">
    <property type="entry name" value="SH3"/>
    <property type="match status" value="3"/>
</dbReference>
<keyword evidence="3" id="KW-0547">Nucleotide-binding</keyword>
<dbReference type="GO" id="GO:0005525">
    <property type="term" value="F:GTP binding"/>
    <property type="evidence" value="ECO:0007669"/>
    <property type="project" value="UniProtKB-KW"/>
</dbReference>
<dbReference type="PANTHER" id="PTHR47980">
    <property type="entry name" value="LD44762P"/>
    <property type="match status" value="1"/>
</dbReference>
<evidence type="ECO:0000313" key="13">
    <source>
        <dbReference type="Proteomes" id="UP000504631"/>
    </source>
</evidence>
<dbReference type="InterPro" id="IPR036028">
    <property type="entry name" value="SH3-like_dom_sf"/>
</dbReference>
<feature type="compositionally biased region" description="Polar residues" evidence="11">
    <location>
        <begin position="687"/>
        <end position="703"/>
    </location>
</feature>
<evidence type="ECO:0000256" key="8">
    <source>
        <dbReference type="ARBA" id="ARBA00067099"/>
    </source>
</evidence>
<keyword evidence="4" id="KW-0342">GTP-binding</keyword>
<dbReference type="SUPFAM" id="SSF50044">
    <property type="entry name" value="SH3-domain"/>
    <property type="match status" value="3"/>
</dbReference>
<evidence type="ECO:0000256" key="3">
    <source>
        <dbReference type="ARBA" id="ARBA00022741"/>
    </source>
</evidence>
<gene>
    <name evidence="14" type="primary">LOC117236092</name>
</gene>